<reference evidence="1 2" key="1">
    <citation type="submission" date="2022-01" db="EMBL/GenBank/DDBJ databases">
        <authorList>
            <person name="Xiong W."/>
            <person name="Schranz E."/>
        </authorList>
    </citation>
    <scope>NUCLEOTIDE SEQUENCE [LARGE SCALE GENOMIC DNA]</scope>
</reference>
<evidence type="ECO:0008006" key="3">
    <source>
        <dbReference type="Google" id="ProtNLM"/>
    </source>
</evidence>
<organism evidence="1 2">
    <name type="scientific">Lactuca virosa</name>
    <dbReference type="NCBI Taxonomy" id="75947"/>
    <lineage>
        <taxon>Eukaryota</taxon>
        <taxon>Viridiplantae</taxon>
        <taxon>Streptophyta</taxon>
        <taxon>Embryophyta</taxon>
        <taxon>Tracheophyta</taxon>
        <taxon>Spermatophyta</taxon>
        <taxon>Magnoliopsida</taxon>
        <taxon>eudicotyledons</taxon>
        <taxon>Gunneridae</taxon>
        <taxon>Pentapetalae</taxon>
        <taxon>asterids</taxon>
        <taxon>campanulids</taxon>
        <taxon>Asterales</taxon>
        <taxon>Asteraceae</taxon>
        <taxon>Cichorioideae</taxon>
        <taxon>Cichorieae</taxon>
        <taxon>Lactucinae</taxon>
        <taxon>Lactuca</taxon>
    </lineage>
</organism>
<evidence type="ECO:0000313" key="2">
    <source>
        <dbReference type="Proteomes" id="UP001157418"/>
    </source>
</evidence>
<accession>A0AAU9NV29</accession>
<name>A0AAU9NV29_9ASTR</name>
<comment type="caution">
    <text evidence="1">The sequence shown here is derived from an EMBL/GenBank/DDBJ whole genome shotgun (WGS) entry which is preliminary data.</text>
</comment>
<keyword evidence="2" id="KW-1185">Reference proteome</keyword>
<protein>
    <recommendedName>
        <fullName evidence="3">t-SNARE coiled-coil homology domain-containing protein</fullName>
    </recommendedName>
</protein>
<dbReference type="AlphaFoldDB" id="A0AAU9NV29"/>
<dbReference type="Proteomes" id="UP001157418">
    <property type="component" value="Unassembled WGS sequence"/>
</dbReference>
<evidence type="ECO:0000313" key="1">
    <source>
        <dbReference type="EMBL" id="CAH1441647.1"/>
    </source>
</evidence>
<dbReference type="EMBL" id="CAKMRJ010005412">
    <property type="protein sequence ID" value="CAH1441647.1"/>
    <property type="molecule type" value="Genomic_DNA"/>
</dbReference>
<gene>
    <name evidence="1" type="ORF">LVIROSA_LOCUS27692</name>
</gene>
<sequence length="96" mass="11339">MPSLTSSRHNWSFEDRRHIEANDSIAGEPQDTHITLLQLQLEVSLIREEVNVDKRQLRERLHQEMGFMNREVDDIRAGLLVVSHLTDDMRNHFYSL</sequence>
<proteinExistence type="predicted"/>